<gene>
    <name evidence="2" type="ORF">ATH50_1147</name>
</gene>
<evidence type="ECO:0000313" key="3">
    <source>
        <dbReference type="Proteomes" id="UP000277326"/>
    </source>
</evidence>
<protein>
    <submittedName>
        <fullName evidence="2">Uncharacterized protein</fullName>
    </submittedName>
</protein>
<keyword evidence="1" id="KW-0472">Membrane</keyword>
<dbReference type="AlphaFoldDB" id="A0A3M0DQK3"/>
<keyword evidence="1" id="KW-0812">Transmembrane</keyword>
<comment type="caution">
    <text evidence="2">The sequence shown here is derived from an EMBL/GenBank/DDBJ whole genome shotgun (WGS) entry which is preliminary data.</text>
</comment>
<feature type="transmembrane region" description="Helical" evidence="1">
    <location>
        <begin position="15"/>
        <end position="36"/>
    </location>
</feature>
<name>A0A3M0DQK3_9EURY</name>
<sequence>MSDADSPPTARAARWLRLVKLLLGIVASALTIARLLGAL</sequence>
<reference evidence="2 3" key="1">
    <citation type="journal article" date="2015" name="Stand. Genomic Sci.">
        <title>Genomic Encyclopedia of Bacterial and Archaeal Type Strains, Phase III: the genomes of soil and plant-associated and newly described type strains.</title>
        <authorList>
            <person name="Whitman W.B."/>
            <person name="Woyke T."/>
            <person name="Klenk H.P."/>
            <person name="Zhou Y."/>
            <person name="Lilburn T.G."/>
            <person name="Beck B.J."/>
            <person name="De Vos P."/>
            <person name="Vandamme P."/>
            <person name="Eisen J.A."/>
            <person name="Garrity G."/>
            <person name="Hugenholtz P."/>
            <person name="Kyrpides N.C."/>
        </authorList>
    </citation>
    <scope>NUCLEOTIDE SEQUENCE [LARGE SCALE GENOMIC DNA]</scope>
    <source>
        <strain evidence="2 3">CGMCC 1.10124</strain>
    </source>
</reference>
<organism evidence="2 3">
    <name type="scientific">Haloplanus aerogenes</name>
    <dbReference type="NCBI Taxonomy" id="660522"/>
    <lineage>
        <taxon>Archaea</taxon>
        <taxon>Methanobacteriati</taxon>
        <taxon>Methanobacteriota</taxon>
        <taxon>Stenosarchaea group</taxon>
        <taxon>Halobacteria</taxon>
        <taxon>Halobacteriales</taxon>
        <taxon>Haloferacaceae</taxon>
        <taxon>Haloplanus</taxon>
    </lineage>
</organism>
<evidence type="ECO:0000313" key="2">
    <source>
        <dbReference type="EMBL" id="RMB23917.1"/>
    </source>
</evidence>
<evidence type="ECO:0000256" key="1">
    <source>
        <dbReference type="SAM" id="Phobius"/>
    </source>
</evidence>
<proteinExistence type="predicted"/>
<dbReference type="EMBL" id="REFS01000002">
    <property type="protein sequence ID" value="RMB23917.1"/>
    <property type="molecule type" value="Genomic_DNA"/>
</dbReference>
<keyword evidence="1" id="KW-1133">Transmembrane helix</keyword>
<dbReference type="Proteomes" id="UP000277326">
    <property type="component" value="Unassembled WGS sequence"/>
</dbReference>
<accession>A0A3M0DQK3</accession>